<proteinExistence type="predicted"/>
<evidence type="ECO:0000313" key="5">
    <source>
        <dbReference type="Proteomes" id="UP000285146"/>
    </source>
</evidence>
<feature type="compositionally biased region" description="Basic and acidic residues" evidence="2">
    <location>
        <begin position="1118"/>
        <end position="1129"/>
    </location>
</feature>
<evidence type="ECO:0000259" key="3">
    <source>
        <dbReference type="Pfam" id="PF00656"/>
    </source>
</evidence>
<dbReference type="InParanoid" id="A0A423WGV6"/>
<dbReference type="PANTHER" id="PTHR14905:SF7">
    <property type="entry name" value="VON WILLEBRAND FACTOR A DOMAIN-CONTAINING PROTEIN 7"/>
    <property type="match status" value="1"/>
</dbReference>
<name>A0A423WGV6_9PEZI</name>
<dbReference type="Pfam" id="PF07217">
    <property type="entry name" value="Het-C"/>
    <property type="match status" value="1"/>
</dbReference>
<dbReference type="GO" id="GO:0006508">
    <property type="term" value="P:proteolysis"/>
    <property type="evidence" value="ECO:0007669"/>
    <property type="project" value="InterPro"/>
</dbReference>
<reference evidence="4 5" key="1">
    <citation type="submission" date="2015-09" db="EMBL/GenBank/DDBJ databases">
        <title>Host preference determinants of Valsa canker pathogens revealed by comparative genomics.</title>
        <authorList>
            <person name="Yin Z."/>
            <person name="Huang L."/>
        </authorList>
    </citation>
    <scope>NUCLEOTIDE SEQUENCE [LARGE SCALE GENOMIC DNA]</scope>
    <source>
        <strain evidence="4 5">SXYLt</strain>
    </source>
</reference>
<dbReference type="OrthoDB" id="2506204at2759"/>
<dbReference type="InterPro" id="IPR052577">
    <property type="entry name" value="VWA7"/>
</dbReference>
<feature type="domain" description="Peptidase C14 caspase" evidence="3">
    <location>
        <begin position="36"/>
        <end position="300"/>
    </location>
</feature>
<keyword evidence="1" id="KW-0175">Coiled coil</keyword>
<feature type="coiled-coil region" evidence="1">
    <location>
        <begin position="1076"/>
        <end position="1103"/>
    </location>
</feature>
<dbReference type="InterPro" id="IPR010816">
    <property type="entry name" value="Het-C"/>
</dbReference>
<dbReference type="Pfam" id="PF00656">
    <property type="entry name" value="Peptidase_C14"/>
    <property type="match status" value="1"/>
</dbReference>
<dbReference type="InterPro" id="IPR011600">
    <property type="entry name" value="Pept_C14_caspase"/>
</dbReference>
<organism evidence="4 5">
    <name type="scientific">Cytospora leucostoma</name>
    <dbReference type="NCBI Taxonomy" id="1230097"/>
    <lineage>
        <taxon>Eukaryota</taxon>
        <taxon>Fungi</taxon>
        <taxon>Dikarya</taxon>
        <taxon>Ascomycota</taxon>
        <taxon>Pezizomycotina</taxon>
        <taxon>Sordariomycetes</taxon>
        <taxon>Sordariomycetidae</taxon>
        <taxon>Diaporthales</taxon>
        <taxon>Cytosporaceae</taxon>
        <taxon>Cytospora</taxon>
    </lineage>
</organism>
<sequence>MSKQYALLVGIDCYLNYDASSKKIRKFENGQEVFLPHLKGCLHDARTIESVLLKQYNMSPDDVTVLSSSLPSPLADTNNVNSVQPVEPGNRLPTFDNIKREFESVSDKATSGDLFIFHFSGHGARLPRVPASPLTHLTDPSLLTVDFCLQGRAVRGWELNRWLKRLNNNGVRVVVSLDSCYSGGAWRSGINVAGYRTPEEWGTVVNLPTDEEDYAPESSDQPEYRYGDLQPSWALNPENFTLMTACGVDQKAAELIRNDKVGGHFTHALLEYLEKNNYHVTYRMALEHLQQELQPQRPEIHGRDRFLFLGNSEPFVVTPVKVRVEGERLYIPAGRAHGVHRGAEFVPFRSSTHDTITVDIVEEFTSSSLISSETRKLLLRHHDTIIPSRWCLGEGSVIRIILDQGFEPAGAFAVSLLRELASHIASAIQITRIREFDNAEALKDTDFILQVRGRDGIKICGPKLLVGYNDPVRPLQICCPDEYSTVEELAAAVATPLVHLSRFGHILQLTSVSPSSLSYEVSVTPADGTPEMSSYAKGQVFYYSFKNTGMENLYFVIFSLSPEFGIRQAFPANDEQKEVAPGGCYRLPNKLRFPMPNAPPQIKDLLHCASRREILRTIVTTREGVSWKMLEMPNIWDAHQLEKPTISDLREAVFDVCDECPASAFGAGEVPSGSEFKGFVWRHGDLAEVLKYLPTSFITGYRFTKLQRKQVYFGNWLRDFSQVIDTTCLENVPEPILRAIVSVMAFMEFGFATDEFDVTRERLGCYTHVEHIDNPRGYADNAQDIDSRLRGPVDPRELEIDPETGMKNYIANAGQGWATSSEYLRDQLLKCIELGRKGHKKHGAAARKEAFHRLGAALHTLEDFSAHSNFIELCLHELGETDIFAFVGDKCQVEIPNGKEKGRKVAPIVTGTFGMLDIFHSLLGEADDKAVLQSKGSLGELESKLNYGGPAFEQLFSLIKAGVEQLSKIHADADPILRQLQTVGDIFTKYAPSNSTSDNIPDNASDNASVVSEVVTDANITDANVLWQTIEPVIYLHDIVSKYLQEDQEDVEESTQDYTHGQLGEYTNQLVFKYLAVMIESSVKELRNAVKAAKDKVDEEAAKSISAQIFPDGSSESDPSHSDMSKDHFSNVLNQPAGLVGTITTNWTTQQVVRCWDDPDIDAELIVDKILTILHHPAFTDSKTPIQQYMFDTVKLWWESHPSEDKARLRHKLSKESVQQRNHEDHDLTAKDFDGKHNGPASFPGAWPMVRQPPKKASFFKEGINDAISDFNWALRIVKKARVDPRGAK</sequence>
<dbReference type="EMBL" id="LKEB01000051">
    <property type="protein sequence ID" value="ROW02604.1"/>
    <property type="molecule type" value="Genomic_DNA"/>
</dbReference>
<comment type="caution">
    <text evidence="4">The sequence shown here is derived from an EMBL/GenBank/DDBJ whole genome shotgun (WGS) entry which is preliminary data.</text>
</comment>
<protein>
    <recommendedName>
        <fullName evidence="3">Peptidase C14 caspase domain-containing protein</fullName>
    </recommendedName>
</protein>
<feature type="region of interest" description="Disordered" evidence="2">
    <location>
        <begin position="1105"/>
        <end position="1129"/>
    </location>
</feature>
<evidence type="ECO:0000256" key="1">
    <source>
        <dbReference type="SAM" id="Coils"/>
    </source>
</evidence>
<evidence type="ECO:0000313" key="4">
    <source>
        <dbReference type="EMBL" id="ROW02604.1"/>
    </source>
</evidence>
<keyword evidence="5" id="KW-1185">Reference proteome</keyword>
<dbReference type="Proteomes" id="UP000285146">
    <property type="component" value="Unassembled WGS sequence"/>
</dbReference>
<evidence type="ECO:0000256" key="2">
    <source>
        <dbReference type="SAM" id="MobiDB-lite"/>
    </source>
</evidence>
<feature type="region of interest" description="Disordered" evidence="2">
    <location>
        <begin position="1229"/>
        <end position="1248"/>
    </location>
</feature>
<gene>
    <name evidence="4" type="ORF">VPNG_07836</name>
</gene>
<dbReference type="GO" id="GO:0004197">
    <property type="term" value="F:cysteine-type endopeptidase activity"/>
    <property type="evidence" value="ECO:0007669"/>
    <property type="project" value="InterPro"/>
</dbReference>
<accession>A0A423WGV6</accession>
<dbReference type="PANTHER" id="PTHR14905">
    <property type="entry name" value="NG37"/>
    <property type="match status" value="1"/>
</dbReference>
<dbReference type="Gene3D" id="3.40.50.1460">
    <property type="match status" value="1"/>
</dbReference>